<accession>A0AAF0R1W8</accession>
<name>A0AAF0R1W8_SOLVR</name>
<reference evidence="1" key="1">
    <citation type="submission" date="2023-08" db="EMBL/GenBank/DDBJ databases">
        <title>A de novo genome assembly of Solanum verrucosum Schlechtendal, a Mexican diploid species geographically isolated from the other diploid A-genome species in potato relatives.</title>
        <authorList>
            <person name="Hosaka K."/>
        </authorList>
    </citation>
    <scope>NUCLEOTIDE SEQUENCE</scope>
    <source>
        <tissue evidence="1">Young leaves</tissue>
    </source>
</reference>
<feature type="non-terminal residue" evidence="1">
    <location>
        <position position="1"/>
    </location>
</feature>
<evidence type="ECO:0000313" key="2">
    <source>
        <dbReference type="Proteomes" id="UP001234989"/>
    </source>
</evidence>
<dbReference type="EMBL" id="CP133617">
    <property type="protein sequence ID" value="WMV32583.1"/>
    <property type="molecule type" value="Genomic_DNA"/>
</dbReference>
<dbReference type="AlphaFoldDB" id="A0AAF0R1W8"/>
<dbReference type="Proteomes" id="UP001234989">
    <property type="component" value="Chromosome 6"/>
</dbReference>
<keyword evidence="2" id="KW-1185">Reference proteome</keyword>
<sequence length="112" mass="13387">GVDESTIWTHLGIFLYRFCVLKCLFCANNRYKTLDFQVFGLRNKARTLICKKEQSELKEQRNEVCQALKDKINSARERNSRRVAKRFRDAVLDRPKLQNLRILKAKAKRRWN</sequence>
<proteinExistence type="predicted"/>
<organism evidence="1 2">
    <name type="scientific">Solanum verrucosum</name>
    <dbReference type="NCBI Taxonomy" id="315347"/>
    <lineage>
        <taxon>Eukaryota</taxon>
        <taxon>Viridiplantae</taxon>
        <taxon>Streptophyta</taxon>
        <taxon>Embryophyta</taxon>
        <taxon>Tracheophyta</taxon>
        <taxon>Spermatophyta</taxon>
        <taxon>Magnoliopsida</taxon>
        <taxon>eudicotyledons</taxon>
        <taxon>Gunneridae</taxon>
        <taxon>Pentapetalae</taxon>
        <taxon>asterids</taxon>
        <taxon>lamiids</taxon>
        <taxon>Solanales</taxon>
        <taxon>Solanaceae</taxon>
        <taxon>Solanoideae</taxon>
        <taxon>Solaneae</taxon>
        <taxon>Solanum</taxon>
    </lineage>
</organism>
<gene>
    <name evidence="1" type="ORF">MTR67_025968</name>
</gene>
<protein>
    <submittedName>
        <fullName evidence="1">Uncharacterized protein</fullName>
    </submittedName>
</protein>
<evidence type="ECO:0000313" key="1">
    <source>
        <dbReference type="EMBL" id="WMV32583.1"/>
    </source>
</evidence>